<dbReference type="NCBIfam" id="NF033580">
    <property type="entry name" value="transpos_IS5_3"/>
    <property type="match status" value="1"/>
</dbReference>
<name>A0A5K7Z7B4_9BACT</name>
<dbReference type="KEGG" id="dwd:DSCW_53190"/>
<evidence type="ECO:0000313" key="2">
    <source>
        <dbReference type="EMBL" id="BBO77902.1"/>
    </source>
</evidence>
<keyword evidence="3" id="KW-1185">Reference proteome</keyword>
<gene>
    <name evidence="2" type="ORF">DSCW_53190</name>
</gene>
<organism evidence="2 3">
    <name type="scientific">Desulfosarcina widdelii</name>
    <dbReference type="NCBI Taxonomy" id="947919"/>
    <lineage>
        <taxon>Bacteria</taxon>
        <taxon>Pseudomonadati</taxon>
        <taxon>Thermodesulfobacteriota</taxon>
        <taxon>Desulfobacteria</taxon>
        <taxon>Desulfobacterales</taxon>
        <taxon>Desulfosarcinaceae</taxon>
        <taxon>Desulfosarcina</taxon>
    </lineage>
</organism>
<dbReference type="PANTHER" id="PTHR46637:SF1">
    <property type="entry name" value="BLL5188 PROTEIN"/>
    <property type="match status" value="1"/>
</dbReference>
<protein>
    <submittedName>
        <fullName evidence="2">Transposase</fullName>
    </submittedName>
</protein>
<evidence type="ECO:0000259" key="1">
    <source>
        <dbReference type="Pfam" id="PF13340"/>
    </source>
</evidence>
<feature type="domain" description="Insertion element IS402-like" evidence="1">
    <location>
        <begin position="9"/>
        <end position="82"/>
    </location>
</feature>
<reference evidence="2 3" key="1">
    <citation type="submission" date="2019-11" db="EMBL/GenBank/DDBJ databases">
        <title>Comparative genomics of hydrocarbon-degrading Desulfosarcina strains.</title>
        <authorList>
            <person name="Watanabe M."/>
            <person name="Kojima H."/>
            <person name="Fukui M."/>
        </authorList>
    </citation>
    <scope>NUCLEOTIDE SEQUENCE [LARGE SCALE GENOMIC DNA]</scope>
    <source>
        <strain evidence="2 3">PP31</strain>
    </source>
</reference>
<dbReference type="AlphaFoldDB" id="A0A5K7Z7B4"/>
<proteinExistence type="predicted"/>
<dbReference type="InterPro" id="IPR052909">
    <property type="entry name" value="Transposase_6_like"/>
</dbReference>
<evidence type="ECO:0000313" key="3">
    <source>
        <dbReference type="Proteomes" id="UP000427769"/>
    </source>
</evidence>
<dbReference type="Proteomes" id="UP000427769">
    <property type="component" value="Chromosome"/>
</dbReference>
<dbReference type="PANTHER" id="PTHR46637">
    <property type="entry name" value="TIS1421-TRANSPOSASE PROTEIN A"/>
    <property type="match status" value="1"/>
</dbReference>
<dbReference type="Pfam" id="PF13340">
    <property type="entry name" value="DUF4096"/>
    <property type="match status" value="1"/>
</dbReference>
<dbReference type="EMBL" id="AP021875">
    <property type="protein sequence ID" value="BBO77902.1"/>
    <property type="molecule type" value="Genomic_DNA"/>
</dbReference>
<accession>A0A5K7Z7B4</accession>
<dbReference type="InterPro" id="IPR025161">
    <property type="entry name" value="IS402-like_dom"/>
</dbReference>
<sequence>MAEYTRFINDEQWKLLKPLLPKPKTNPKGGQPAIDNRQVLEGILWVLRTGGPWKDLPQRYPPYQTCHRRFQQWVKQGVFRRIAQELVEDLSERGKIDIREAFIDGSFAPAKKGVLLSARQNAAKAPRSWQLQTLLVFLSPLMWKALRPMR</sequence>